<evidence type="ECO:0000313" key="4">
    <source>
        <dbReference type="Proteomes" id="UP000501058"/>
    </source>
</evidence>
<dbReference type="PROSITE" id="PS50995">
    <property type="entry name" value="HTH_MARR_2"/>
    <property type="match status" value="1"/>
</dbReference>
<dbReference type="GO" id="GO:0006950">
    <property type="term" value="P:response to stress"/>
    <property type="evidence" value="ECO:0007669"/>
    <property type="project" value="TreeGrafter"/>
</dbReference>
<keyword evidence="4" id="KW-1185">Reference proteome</keyword>
<feature type="domain" description="HTH marR-type" evidence="2">
    <location>
        <begin position="27"/>
        <end position="167"/>
    </location>
</feature>
<dbReference type="RefSeq" id="WP_166233770.1">
    <property type="nucleotide sequence ID" value="NZ_CP049865.1"/>
</dbReference>
<dbReference type="SMART" id="SM00347">
    <property type="entry name" value="HTH_MARR"/>
    <property type="match status" value="1"/>
</dbReference>
<dbReference type="InterPro" id="IPR000835">
    <property type="entry name" value="HTH_MarR-typ"/>
</dbReference>
<protein>
    <submittedName>
        <fullName evidence="3">Winged helix-turn-helix transcriptional regulator</fullName>
    </submittedName>
</protein>
<dbReference type="Gene3D" id="1.10.10.10">
    <property type="entry name" value="Winged helix-like DNA-binding domain superfamily/Winged helix DNA-binding domain"/>
    <property type="match status" value="1"/>
</dbReference>
<dbReference type="KEGG" id="prv:G7070_10975"/>
<dbReference type="EMBL" id="CP049865">
    <property type="protein sequence ID" value="QIK72697.1"/>
    <property type="molecule type" value="Genomic_DNA"/>
</dbReference>
<feature type="region of interest" description="Disordered" evidence="1">
    <location>
        <begin position="1"/>
        <end position="26"/>
    </location>
</feature>
<gene>
    <name evidence="3" type="ORF">G7070_10975</name>
</gene>
<evidence type="ECO:0000256" key="1">
    <source>
        <dbReference type="SAM" id="MobiDB-lite"/>
    </source>
</evidence>
<proteinExistence type="predicted"/>
<sequence length="178" mass="19089">MDAEAAVTHPDDTGARPGAPGDPTPPREALIGGIVGQLQGLSLVADQIGAAFASRQSLAKSDFRALTAIHRAERDGHPLTGGQLAHELHLTPAAVSYLVDRLAESGHVWRDPDPHDRRRVRLRIGEKGLEVATAFFGPLRHIHEDALAAYSTDDLALCVRFLADVNASLTDFGRNLPE</sequence>
<dbReference type="SUPFAM" id="SSF46785">
    <property type="entry name" value="Winged helix' DNA-binding domain"/>
    <property type="match status" value="1"/>
</dbReference>
<dbReference type="Proteomes" id="UP000501058">
    <property type="component" value="Chromosome"/>
</dbReference>
<dbReference type="GO" id="GO:0003700">
    <property type="term" value="F:DNA-binding transcription factor activity"/>
    <property type="evidence" value="ECO:0007669"/>
    <property type="project" value="InterPro"/>
</dbReference>
<evidence type="ECO:0000259" key="2">
    <source>
        <dbReference type="PROSITE" id="PS50995"/>
    </source>
</evidence>
<name>A0A6G7Y7V7_9ACTN</name>
<dbReference type="InterPro" id="IPR036390">
    <property type="entry name" value="WH_DNA-bd_sf"/>
</dbReference>
<evidence type="ECO:0000313" key="3">
    <source>
        <dbReference type="EMBL" id="QIK72697.1"/>
    </source>
</evidence>
<accession>A0A6G7Y7V7</accession>
<reference evidence="3 4" key="1">
    <citation type="submission" date="2020-03" db="EMBL/GenBank/DDBJ databases">
        <title>Propioniciclava sp. nov., isolated from Hydrophilus acuminatus.</title>
        <authorList>
            <person name="Hyun D.-W."/>
            <person name="Bae J.-W."/>
        </authorList>
    </citation>
    <scope>NUCLEOTIDE SEQUENCE [LARGE SCALE GENOMIC DNA]</scope>
    <source>
        <strain evidence="3 4">HDW11</strain>
    </source>
</reference>
<dbReference type="InterPro" id="IPR039422">
    <property type="entry name" value="MarR/SlyA-like"/>
</dbReference>
<dbReference type="PANTHER" id="PTHR33164:SF106">
    <property type="entry name" value="TRANSCRIPTIONAL REGULATORY PROTEIN"/>
    <property type="match status" value="1"/>
</dbReference>
<dbReference type="InterPro" id="IPR036388">
    <property type="entry name" value="WH-like_DNA-bd_sf"/>
</dbReference>
<dbReference type="PANTHER" id="PTHR33164">
    <property type="entry name" value="TRANSCRIPTIONAL REGULATOR, MARR FAMILY"/>
    <property type="match status" value="1"/>
</dbReference>
<dbReference type="AlphaFoldDB" id="A0A6G7Y7V7"/>
<organism evidence="3 4">
    <name type="scientific">Propioniciclava coleopterorum</name>
    <dbReference type="NCBI Taxonomy" id="2714937"/>
    <lineage>
        <taxon>Bacteria</taxon>
        <taxon>Bacillati</taxon>
        <taxon>Actinomycetota</taxon>
        <taxon>Actinomycetes</taxon>
        <taxon>Propionibacteriales</taxon>
        <taxon>Propionibacteriaceae</taxon>
        <taxon>Propioniciclava</taxon>
    </lineage>
</organism>
<dbReference type="Pfam" id="PF12802">
    <property type="entry name" value="MarR_2"/>
    <property type="match status" value="1"/>
</dbReference>